<dbReference type="Proteomes" id="UP000548326">
    <property type="component" value="Unassembled WGS sequence"/>
</dbReference>
<evidence type="ECO:0000256" key="1">
    <source>
        <dbReference type="SAM" id="MobiDB-lite"/>
    </source>
</evidence>
<dbReference type="RefSeq" id="WP_183589589.1">
    <property type="nucleotide sequence ID" value="NZ_JACHCA010000018.1"/>
</dbReference>
<dbReference type="EMBL" id="JACHCA010000018">
    <property type="protein sequence ID" value="MBB6130941.1"/>
    <property type="molecule type" value="Genomic_DNA"/>
</dbReference>
<evidence type="ECO:0000313" key="2">
    <source>
        <dbReference type="EMBL" id="MBB6130941.1"/>
    </source>
</evidence>
<feature type="compositionally biased region" description="Basic and acidic residues" evidence="1">
    <location>
        <begin position="343"/>
        <end position="364"/>
    </location>
</feature>
<feature type="region of interest" description="Disordered" evidence="1">
    <location>
        <begin position="166"/>
        <end position="188"/>
    </location>
</feature>
<feature type="region of interest" description="Disordered" evidence="1">
    <location>
        <begin position="240"/>
        <end position="392"/>
    </location>
</feature>
<gene>
    <name evidence="2" type="ORF">HDF22_005087</name>
</gene>
<evidence type="ECO:0008006" key="4">
    <source>
        <dbReference type="Google" id="ProtNLM"/>
    </source>
</evidence>
<organism evidence="2 3">
    <name type="scientific">Mucilaginibacter lappiensis</name>
    <dbReference type="NCBI Taxonomy" id="354630"/>
    <lineage>
        <taxon>Bacteria</taxon>
        <taxon>Pseudomonadati</taxon>
        <taxon>Bacteroidota</taxon>
        <taxon>Sphingobacteriia</taxon>
        <taxon>Sphingobacteriales</taxon>
        <taxon>Sphingobacteriaceae</taxon>
        <taxon>Mucilaginibacter</taxon>
    </lineage>
</organism>
<proteinExistence type="predicted"/>
<protein>
    <recommendedName>
        <fullName evidence="4">YXWGXW repeat-containing protein</fullName>
    </recommendedName>
</protein>
<sequence length="392" mass="43393">MKKILKSIVLFVAFTIVMPQVYAQVSLGINISARIAPPALPVYTQPVCPGDGYIWTPGYWAYADPDGYYWVPGVWVRPPHVGVLWTPAYWGYVGGVYGFHAGYWGPHVGFYGGVNYGFGYGGVGFGGGVWAGNVFRYNTAVANVNTTVVHNTYINKTVINNNTTINNNRTSFNGPGGVNASPNEQERSAMNENHMQPTSNQMDHQQTASRDHNQFASVNHGAPATTAMNRVNGRSFNQQGRIANGISSGKLNAGETKNLENREANLNKEVRTDRADNGGHLTGQERNQVNNQQNKLSNSIDADKHNANNANYGNNEVGQRKANQQQRIAQGIRNGQMNARQAARTENREQNINRNINTDRRANDGRLTAQQHRQINHQQNRASRQISHQRHG</sequence>
<feature type="compositionally biased region" description="Low complexity" evidence="1">
    <location>
        <begin position="369"/>
        <end position="382"/>
    </location>
</feature>
<comment type="caution">
    <text evidence="2">The sequence shown here is derived from an EMBL/GenBank/DDBJ whole genome shotgun (WGS) entry which is preliminary data.</text>
</comment>
<feature type="compositionally biased region" description="Polar residues" evidence="1">
    <location>
        <begin position="321"/>
        <end position="339"/>
    </location>
</feature>
<feature type="compositionally biased region" description="Basic and acidic residues" evidence="1">
    <location>
        <begin position="257"/>
        <end position="277"/>
    </location>
</feature>
<name>A0A841JSZ6_9SPHI</name>
<accession>A0A841JSZ6</accession>
<evidence type="ECO:0000313" key="3">
    <source>
        <dbReference type="Proteomes" id="UP000548326"/>
    </source>
</evidence>
<dbReference type="InterPro" id="IPR024447">
    <property type="entry name" value="YXWGXW_rpt"/>
</dbReference>
<feature type="compositionally biased region" description="Polar residues" evidence="1">
    <location>
        <begin position="284"/>
        <end position="300"/>
    </location>
</feature>
<feature type="compositionally biased region" description="Polar residues" evidence="1">
    <location>
        <begin position="240"/>
        <end position="250"/>
    </location>
</feature>
<reference evidence="2 3" key="1">
    <citation type="submission" date="2020-08" db="EMBL/GenBank/DDBJ databases">
        <title>Genomic Encyclopedia of Type Strains, Phase IV (KMG-V): Genome sequencing to study the core and pangenomes of soil and plant-associated prokaryotes.</title>
        <authorList>
            <person name="Whitman W."/>
        </authorList>
    </citation>
    <scope>NUCLEOTIDE SEQUENCE [LARGE SCALE GENOMIC DNA]</scope>
    <source>
        <strain evidence="2 3">MP601</strain>
    </source>
</reference>
<dbReference type="Pfam" id="PF12779">
    <property type="entry name" value="WXXGXW"/>
    <property type="match status" value="1"/>
</dbReference>
<dbReference type="AlphaFoldDB" id="A0A841JSZ6"/>